<dbReference type="Proteomes" id="UP001562357">
    <property type="component" value="Unassembled WGS sequence"/>
</dbReference>
<feature type="compositionally biased region" description="Polar residues" evidence="1">
    <location>
        <begin position="59"/>
        <end position="80"/>
    </location>
</feature>
<protein>
    <recommendedName>
        <fullName evidence="2">DUF6590 domain-containing protein</fullName>
    </recommendedName>
</protein>
<dbReference type="InterPro" id="IPR046497">
    <property type="entry name" value="DUF6590"/>
</dbReference>
<gene>
    <name evidence="3" type="primary">g4845</name>
    <name evidence="3" type="ORF">EsDP_00004845</name>
</gene>
<feature type="compositionally biased region" description="Basic and acidic residues" evidence="1">
    <location>
        <begin position="81"/>
        <end position="141"/>
    </location>
</feature>
<dbReference type="EMBL" id="BAAFGZ010000201">
    <property type="protein sequence ID" value="GAB0136546.1"/>
    <property type="molecule type" value="Genomic_DNA"/>
</dbReference>
<proteinExistence type="predicted"/>
<feature type="region of interest" description="Disordered" evidence="1">
    <location>
        <begin position="223"/>
        <end position="262"/>
    </location>
</feature>
<evidence type="ECO:0000256" key="1">
    <source>
        <dbReference type="SAM" id="MobiDB-lite"/>
    </source>
</evidence>
<evidence type="ECO:0000259" key="2">
    <source>
        <dbReference type="Pfam" id="PF20233"/>
    </source>
</evidence>
<reference evidence="4" key="1">
    <citation type="submission" date="2024-06" db="EMBL/GenBank/DDBJ databases">
        <title>Draft Genome Sequences of Epichloe bromicola Strains Isolated from Elymus ciliaris.</title>
        <authorList>
            <consortium name="Epichloe bromicola genome sequencing consortium"/>
            <person name="Miura A."/>
            <person name="Imano S."/>
            <person name="Ashida A."/>
            <person name="Sato I."/>
            <person name="Chiba S."/>
            <person name="Tanaka A."/>
            <person name="Camagna M."/>
            <person name="Takemoto D."/>
        </authorList>
    </citation>
    <scope>NUCLEOTIDE SEQUENCE [LARGE SCALE GENOMIC DNA]</scope>
    <source>
        <strain evidence="4">DP</strain>
    </source>
</reference>
<name>A0ABQ0CSW8_9HYPO</name>
<organism evidence="3 4">
    <name type="scientific">Epichloe bromicola</name>
    <dbReference type="NCBI Taxonomy" id="79588"/>
    <lineage>
        <taxon>Eukaryota</taxon>
        <taxon>Fungi</taxon>
        <taxon>Dikarya</taxon>
        <taxon>Ascomycota</taxon>
        <taxon>Pezizomycotina</taxon>
        <taxon>Sordariomycetes</taxon>
        <taxon>Hypocreomycetidae</taxon>
        <taxon>Hypocreales</taxon>
        <taxon>Clavicipitaceae</taxon>
        <taxon>Epichloe</taxon>
    </lineage>
</organism>
<dbReference type="PANTHER" id="PTHR35391:SF5">
    <property type="entry name" value="DUF6590 DOMAIN-CONTAINING PROTEIN"/>
    <property type="match status" value="1"/>
</dbReference>
<accession>A0ABQ0CSW8</accession>
<sequence>MSTWSEWSDWAVDPTQNLLYRVRQDHQGNLDYEYNYDYGTRAETPRGDSQTIEALTAQLDSLSPGSNFDSQDYELNSGPQEKSRSSKSKGKDRERDREKEKEKSKEKSKDKSKENSKEKNREKSKEKSKDKGKNHQYDKGSQRKGHSHSGSTQQRRRAPAATGSTAPPSQTHYAYDAQYYTGSGYSEPAAAYATTPTSYDSNEATQLQQAVILSQQMQYGITQSGAGSSSGAYTTPAYASEPDEDESTTPKGGAISADEDQFEEMDPRYRIEPSSRFQPGEIFKVYWSEPQGSGENKHPSVSGRQEIQNRFGMKFFVGFRRFIVIANDQGHCTCVPILTYGGKGCNKSGVKPSKHGIIYEYGHRARTLDGEPKLGFPAVQARITEDGERLSKESRVNYSKLITVEHNVNVFFIGSIMPESWVNFQDAVNDCWCQKTHQRRRN</sequence>
<feature type="compositionally biased region" description="Low complexity" evidence="1">
    <location>
        <begin position="159"/>
        <end position="169"/>
    </location>
</feature>
<evidence type="ECO:0000313" key="3">
    <source>
        <dbReference type="EMBL" id="GAB0136546.1"/>
    </source>
</evidence>
<dbReference type="Pfam" id="PF20233">
    <property type="entry name" value="DUF6590"/>
    <property type="match status" value="1"/>
</dbReference>
<dbReference type="PANTHER" id="PTHR35391">
    <property type="entry name" value="C2H2-TYPE DOMAIN-CONTAINING PROTEIN-RELATED"/>
    <property type="match status" value="1"/>
</dbReference>
<comment type="caution">
    <text evidence="3">The sequence shown here is derived from an EMBL/GenBank/DDBJ whole genome shotgun (WGS) entry which is preliminary data.</text>
</comment>
<keyword evidence="4" id="KW-1185">Reference proteome</keyword>
<feature type="domain" description="DUF6590" evidence="2">
    <location>
        <begin position="275"/>
        <end position="424"/>
    </location>
</feature>
<evidence type="ECO:0000313" key="4">
    <source>
        <dbReference type="Proteomes" id="UP001562357"/>
    </source>
</evidence>
<feature type="region of interest" description="Disordered" evidence="1">
    <location>
        <begin position="59"/>
        <end position="174"/>
    </location>
</feature>